<feature type="coiled-coil region" evidence="2">
    <location>
        <begin position="244"/>
        <end position="278"/>
    </location>
</feature>
<evidence type="ECO:0000313" key="4">
    <source>
        <dbReference type="EMBL" id="EGR30549.1"/>
    </source>
</evidence>
<reference evidence="4 5" key="1">
    <citation type="submission" date="2011-07" db="EMBL/GenBank/DDBJ databases">
        <authorList>
            <person name="Coyne R."/>
            <person name="Brami D."/>
            <person name="Johnson J."/>
            <person name="Hostetler J."/>
            <person name="Hannick L."/>
            <person name="Clark T."/>
            <person name="Cassidy-Hanley D."/>
            <person name="Inman J."/>
        </authorList>
    </citation>
    <scope>NUCLEOTIDE SEQUENCE [LARGE SCALE GENOMIC DNA]</scope>
    <source>
        <strain evidence="4 5">G5</strain>
    </source>
</reference>
<dbReference type="Pfam" id="PF21773">
    <property type="entry name" value="ODAD1_CC"/>
    <property type="match status" value="1"/>
</dbReference>
<sequence length="439" mass="51638">MYTGYEPSHNQSQRNMNLTLATNEKSILQEPIIVSMQKEVDNYTRKLEQEKRRLFGLDETYNIVLKEYKQKIQSIKELKQKSHNTETKLMESQIKNQQAKIEKVLGKHNETQSANQDLQEQINQLRKERVLHLEVCKKLEEDIIRISPKKADENKPKFEILKTTNKKENFDTQDTQNLLKHRLKKIIANNKEKVKIIDQYQKNLKVIEEAFNQIKECSGITDIEEIANTFIKSEEQNYSLYNYVDILSQDIDNLETLNTDLEKKCEDQENDNEARRRALQGTPHDEKIKKKINNLLSKKQTEIDTARNIIKDLKPTLQTLLIDLAQTSFNPDSKRKFEYELGFDLSEGNLENYLADVEFYSNILLSYKSQENGDLSQFLLIDQIPPKNNSTNQNTVVQEPNNIDEYFNLDSKDKELYQHEKLRELAIEAFEQRKMKGQN</sequence>
<dbReference type="Proteomes" id="UP000008983">
    <property type="component" value="Unassembled WGS sequence"/>
</dbReference>
<dbReference type="EMBL" id="GL983981">
    <property type="protein sequence ID" value="EGR30549.1"/>
    <property type="molecule type" value="Genomic_DNA"/>
</dbReference>
<keyword evidence="5" id="KW-1185">Reference proteome</keyword>
<organism evidence="4 5">
    <name type="scientific">Ichthyophthirius multifiliis</name>
    <name type="common">White spot disease agent</name>
    <name type="synonym">Ich</name>
    <dbReference type="NCBI Taxonomy" id="5932"/>
    <lineage>
        <taxon>Eukaryota</taxon>
        <taxon>Sar</taxon>
        <taxon>Alveolata</taxon>
        <taxon>Ciliophora</taxon>
        <taxon>Intramacronucleata</taxon>
        <taxon>Oligohymenophorea</taxon>
        <taxon>Hymenostomatida</taxon>
        <taxon>Ophryoglenina</taxon>
        <taxon>Ichthyophthirius</taxon>
    </lineage>
</organism>
<dbReference type="InterPro" id="IPR049258">
    <property type="entry name" value="ODAD1_CC"/>
</dbReference>
<evidence type="ECO:0000313" key="5">
    <source>
        <dbReference type="Proteomes" id="UP000008983"/>
    </source>
</evidence>
<dbReference type="PANTHER" id="PTHR21694">
    <property type="entry name" value="COILED-COIL DOMAIN-CONTAINING PROTEIN 63"/>
    <property type="match status" value="1"/>
</dbReference>
<protein>
    <recommendedName>
        <fullName evidence="3">ODAD1 central coiled coil region domain-containing protein</fullName>
    </recommendedName>
</protein>
<dbReference type="OMA" id="DHTRVYT"/>
<dbReference type="eggNOG" id="ENOG502SKKY">
    <property type="taxonomic scope" value="Eukaryota"/>
</dbReference>
<feature type="domain" description="ODAD1 central coiled coil region" evidence="3">
    <location>
        <begin position="171"/>
        <end position="321"/>
    </location>
</feature>
<accession>G0QW68</accession>
<dbReference type="RefSeq" id="XP_004032136.1">
    <property type="nucleotide sequence ID" value="XM_004032088.1"/>
</dbReference>
<feature type="coiled-coil region" evidence="2">
    <location>
        <begin position="33"/>
        <end position="142"/>
    </location>
</feature>
<evidence type="ECO:0000256" key="1">
    <source>
        <dbReference type="ARBA" id="ARBA00023054"/>
    </source>
</evidence>
<dbReference type="OrthoDB" id="6766775at2759"/>
<feature type="coiled-coil region" evidence="2">
    <location>
        <begin position="190"/>
        <end position="217"/>
    </location>
</feature>
<name>G0QW68_ICHMU</name>
<keyword evidence="1 2" id="KW-0175">Coiled coil</keyword>
<evidence type="ECO:0000256" key="2">
    <source>
        <dbReference type="SAM" id="Coils"/>
    </source>
</evidence>
<gene>
    <name evidence="4" type="ORF">IMG5_129680</name>
</gene>
<dbReference type="InParanoid" id="G0QW68"/>
<dbReference type="InterPro" id="IPR051876">
    <property type="entry name" value="ODA-DC/CCD"/>
</dbReference>
<dbReference type="GeneID" id="14906661"/>
<evidence type="ECO:0000259" key="3">
    <source>
        <dbReference type="Pfam" id="PF21773"/>
    </source>
</evidence>
<proteinExistence type="predicted"/>
<dbReference type="AlphaFoldDB" id="G0QW68"/>
<dbReference type="PANTHER" id="PTHR21694:SF18">
    <property type="entry name" value="COILED-COIL DOMAIN-CONTAINING PROTEIN 63"/>
    <property type="match status" value="1"/>
</dbReference>